<reference evidence="1" key="1">
    <citation type="journal article" date="2021" name="New Phytol.">
        <title>Evolutionary innovations through gain and loss of genes in the ectomycorrhizal Boletales.</title>
        <authorList>
            <person name="Wu G."/>
            <person name="Miyauchi S."/>
            <person name="Morin E."/>
            <person name="Kuo A."/>
            <person name="Drula E."/>
            <person name="Varga T."/>
            <person name="Kohler A."/>
            <person name="Feng B."/>
            <person name="Cao Y."/>
            <person name="Lipzen A."/>
            <person name="Daum C."/>
            <person name="Hundley H."/>
            <person name="Pangilinan J."/>
            <person name="Johnson J."/>
            <person name="Barry K."/>
            <person name="LaButti K."/>
            <person name="Ng V."/>
            <person name="Ahrendt S."/>
            <person name="Min B."/>
            <person name="Choi I.G."/>
            <person name="Park H."/>
            <person name="Plett J.M."/>
            <person name="Magnuson J."/>
            <person name="Spatafora J.W."/>
            <person name="Nagy L.G."/>
            <person name="Henrissat B."/>
            <person name="Grigoriev I.V."/>
            <person name="Yang Z.L."/>
            <person name="Xu J."/>
            <person name="Martin F.M."/>
        </authorList>
    </citation>
    <scope>NUCLEOTIDE SEQUENCE</scope>
    <source>
        <strain evidence="1">ATCC 28755</strain>
    </source>
</reference>
<dbReference type="EMBL" id="MU268778">
    <property type="protein sequence ID" value="KAH7903755.1"/>
    <property type="molecule type" value="Genomic_DNA"/>
</dbReference>
<gene>
    <name evidence="1" type="ORF">BJ138DRAFT_84992</name>
</gene>
<name>A0ACB7ZRP8_9AGAM</name>
<proteinExistence type="predicted"/>
<accession>A0ACB7ZRP8</accession>
<evidence type="ECO:0000313" key="1">
    <source>
        <dbReference type="EMBL" id="KAH7903755.1"/>
    </source>
</evidence>
<keyword evidence="2" id="KW-1185">Reference proteome</keyword>
<dbReference type="Proteomes" id="UP000790377">
    <property type="component" value="Unassembled WGS sequence"/>
</dbReference>
<evidence type="ECO:0000313" key="2">
    <source>
        <dbReference type="Proteomes" id="UP000790377"/>
    </source>
</evidence>
<organism evidence="1 2">
    <name type="scientific">Hygrophoropsis aurantiaca</name>
    <dbReference type="NCBI Taxonomy" id="72124"/>
    <lineage>
        <taxon>Eukaryota</taxon>
        <taxon>Fungi</taxon>
        <taxon>Dikarya</taxon>
        <taxon>Basidiomycota</taxon>
        <taxon>Agaricomycotina</taxon>
        <taxon>Agaricomycetes</taxon>
        <taxon>Agaricomycetidae</taxon>
        <taxon>Boletales</taxon>
        <taxon>Coniophorineae</taxon>
        <taxon>Hygrophoropsidaceae</taxon>
        <taxon>Hygrophoropsis</taxon>
    </lineage>
</organism>
<comment type="caution">
    <text evidence="1">The sequence shown here is derived from an EMBL/GenBank/DDBJ whole genome shotgun (WGS) entry which is preliminary data.</text>
</comment>
<protein>
    <submittedName>
        <fullName evidence="1">Uncharacterized protein</fullName>
    </submittedName>
</protein>
<sequence length="143" mass="15636">MRDTPQPTTMDLMQEALCRCGRLTGIRTSSSDPMLIPCSQNAAEFHDPCPHPGTPWSCADDNGEEKHPTINLNRCLGSDRGTLVCKSRGDFIYACRNCELQGTNLVCLCRTSSTDYGITNIHLEECVVNNGGQLNCSTIETGH</sequence>